<name>A0ABP1PR14_9HEXA</name>
<comment type="caution">
    <text evidence="2">The sequence shown here is derived from an EMBL/GenBank/DDBJ whole genome shotgun (WGS) entry which is preliminary data.</text>
</comment>
<sequence length="106" mass="11059">MKCFAVLCGLLAVASATPGAISYHYANPGGVTFRGTGLGSGFQIGVAQPVAAAPALAHAPLQYAAAPVAQYAQAPLAYAQPAVAVQQKVSVKIPCPTRERRLYFWW</sequence>
<keyword evidence="3" id="KW-1185">Reference proteome</keyword>
<evidence type="ECO:0000313" key="2">
    <source>
        <dbReference type="EMBL" id="CAL8074041.1"/>
    </source>
</evidence>
<organism evidence="2 3">
    <name type="scientific">Orchesella dallaii</name>
    <dbReference type="NCBI Taxonomy" id="48710"/>
    <lineage>
        <taxon>Eukaryota</taxon>
        <taxon>Metazoa</taxon>
        <taxon>Ecdysozoa</taxon>
        <taxon>Arthropoda</taxon>
        <taxon>Hexapoda</taxon>
        <taxon>Collembola</taxon>
        <taxon>Entomobryomorpha</taxon>
        <taxon>Entomobryoidea</taxon>
        <taxon>Orchesellidae</taxon>
        <taxon>Orchesellinae</taxon>
        <taxon>Orchesella</taxon>
    </lineage>
</organism>
<feature type="signal peptide" evidence="1">
    <location>
        <begin position="1"/>
        <end position="16"/>
    </location>
</feature>
<keyword evidence="1" id="KW-0732">Signal</keyword>
<gene>
    <name evidence="2" type="ORF">ODALV1_LOCUS2784</name>
</gene>
<proteinExistence type="predicted"/>
<protein>
    <submittedName>
        <fullName evidence="2">Uncharacterized protein</fullName>
    </submittedName>
</protein>
<evidence type="ECO:0000313" key="3">
    <source>
        <dbReference type="Proteomes" id="UP001642540"/>
    </source>
</evidence>
<reference evidence="2 3" key="1">
    <citation type="submission" date="2024-08" db="EMBL/GenBank/DDBJ databases">
        <authorList>
            <person name="Cucini C."/>
            <person name="Frati F."/>
        </authorList>
    </citation>
    <scope>NUCLEOTIDE SEQUENCE [LARGE SCALE GENOMIC DNA]</scope>
</reference>
<evidence type="ECO:0000256" key="1">
    <source>
        <dbReference type="SAM" id="SignalP"/>
    </source>
</evidence>
<dbReference type="EMBL" id="CAXLJM020000007">
    <property type="protein sequence ID" value="CAL8074041.1"/>
    <property type="molecule type" value="Genomic_DNA"/>
</dbReference>
<dbReference type="Proteomes" id="UP001642540">
    <property type="component" value="Unassembled WGS sequence"/>
</dbReference>
<feature type="chain" id="PRO_5045552016" evidence="1">
    <location>
        <begin position="17"/>
        <end position="106"/>
    </location>
</feature>
<accession>A0ABP1PR14</accession>